<evidence type="ECO:0000313" key="14">
    <source>
        <dbReference type="Proteomes" id="UP001276564"/>
    </source>
</evidence>
<dbReference type="PANTHER" id="PTHR11579:SF0">
    <property type="entry name" value="PROTEIN-L-ISOASPARTATE(D-ASPARTATE) O-METHYLTRANSFERASE"/>
    <property type="match status" value="1"/>
</dbReference>
<keyword evidence="7" id="KW-0808">Transferase</keyword>
<dbReference type="Gene3D" id="3.40.50.150">
    <property type="entry name" value="Vaccinia Virus protein VP39"/>
    <property type="match status" value="1"/>
</dbReference>
<evidence type="ECO:0000256" key="2">
    <source>
        <dbReference type="ARBA" id="ARBA00005369"/>
    </source>
</evidence>
<dbReference type="RefSeq" id="WP_320319415.1">
    <property type="nucleotide sequence ID" value="NZ_JAVIIP010000001.1"/>
</dbReference>
<evidence type="ECO:0000256" key="3">
    <source>
        <dbReference type="ARBA" id="ARBA00011890"/>
    </source>
</evidence>
<comment type="similarity">
    <text evidence="2">Belongs to the methyltransferase superfamily. L-isoaspartyl/D-aspartyl protein methyltransferase family.</text>
</comment>
<evidence type="ECO:0000256" key="12">
    <source>
        <dbReference type="SAM" id="MobiDB-lite"/>
    </source>
</evidence>
<evidence type="ECO:0000256" key="6">
    <source>
        <dbReference type="ARBA" id="ARBA00022603"/>
    </source>
</evidence>
<evidence type="ECO:0000256" key="10">
    <source>
        <dbReference type="ARBA" id="ARBA00031323"/>
    </source>
</evidence>
<keyword evidence="14" id="KW-1185">Reference proteome</keyword>
<dbReference type="PANTHER" id="PTHR11579">
    <property type="entry name" value="PROTEIN-L-ISOASPARTATE O-METHYLTRANSFERASE"/>
    <property type="match status" value="1"/>
</dbReference>
<protein>
    <recommendedName>
        <fullName evidence="4">Protein-L-isoaspartate O-methyltransferase</fullName>
        <ecNumber evidence="3">2.1.1.77</ecNumber>
    </recommendedName>
    <alternativeName>
        <fullName evidence="11">L-isoaspartyl protein carboxyl methyltransferase</fullName>
    </alternativeName>
    <alternativeName>
        <fullName evidence="9">Protein L-isoaspartyl methyltransferase</fullName>
    </alternativeName>
    <alternativeName>
        <fullName evidence="10">Protein-beta-aspartate methyltransferase</fullName>
    </alternativeName>
</protein>
<evidence type="ECO:0000256" key="9">
    <source>
        <dbReference type="ARBA" id="ARBA00030757"/>
    </source>
</evidence>
<proteinExistence type="inferred from homology"/>
<evidence type="ECO:0000256" key="1">
    <source>
        <dbReference type="ARBA" id="ARBA00004496"/>
    </source>
</evidence>
<dbReference type="InterPro" id="IPR000682">
    <property type="entry name" value="PCMT"/>
</dbReference>
<keyword evidence="5" id="KW-0963">Cytoplasm</keyword>
<evidence type="ECO:0000256" key="7">
    <source>
        <dbReference type="ARBA" id="ARBA00022679"/>
    </source>
</evidence>
<evidence type="ECO:0000313" key="13">
    <source>
        <dbReference type="EMBL" id="MDX8536079.1"/>
    </source>
</evidence>
<feature type="region of interest" description="Disordered" evidence="12">
    <location>
        <begin position="269"/>
        <end position="299"/>
    </location>
</feature>
<gene>
    <name evidence="13" type="ORF">RFM23_00425</name>
</gene>
<evidence type="ECO:0000256" key="5">
    <source>
        <dbReference type="ARBA" id="ARBA00022490"/>
    </source>
</evidence>
<evidence type="ECO:0000256" key="4">
    <source>
        <dbReference type="ARBA" id="ARBA00013346"/>
    </source>
</evidence>
<keyword evidence="8" id="KW-0949">S-adenosyl-L-methionine</keyword>
<comment type="subcellular location">
    <subcellularLocation>
        <location evidence="1">Cytoplasm</location>
    </subcellularLocation>
</comment>
<dbReference type="CDD" id="cd02440">
    <property type="entry name" value="AdoMet_MTases"/>
    <property type="match status" value="1"/>
</dbReference>
<dbReference type="Pfam" id="PF01135">
    <property type="entry name" value="PCMT"/>
    <property type="match status" value="1"/>
</dbReference>
<dbReference type="EC" id="2.1.1.77" evidence="3"/>
<keyword evidence="6" id="KW-0489">Methyltransferase</keyword>
<comment type="caution">
    <text evidence="13">The sequence shown here is derived from an EMBL/GenBank/DDBJ whole genome shotgun (WGS) entry which is preliminary data.</text>
</comment>
<sequence>MTGTAEARQFYARLMAAHAGSADPRLEEAFATVPREAFLGPGPWTVVAGDGRVETPTADPSHIYQNVLVALDADKGINNGEPILHAMWIGKVAPKPGEVVTHIGAGTGYYTALLAKLVAPGAVIAFELDAALAARAEENLAAFGNVTVIHGNAVASPLPPSDIVYVNAGVAAPPAAWLKALKPGGRMVFPWRPAERVALAVLVTSTESGFVCRPFMGSWFIPCVGASTTDPSAKIPDREKAARSRSIWLISDKAPDRTATAIIGDVWFSSRGVDGSGDKRAERQNLLRPLSGRRPSRRP</sequence>
<evidence type="ECO:0000256" key="8">
    <source>
        <dbReference type="ARBA" id="ARBA00022691"/>
    </source>
</evidence>
<name>A0ABU5AFL7_9HYPH</name>
<evidence type="ECO:0000256" key="11">
    <source>
        <dbReference type="ARBA" id="ARBA00031350"/>
    </source>
</evidence>
<feature type="compositionally biased region" description="Basic and acidic residues" evidence="12">
    <location>
        <begin position="276"/>
        <end position="285"/>
    </location>
</feature>
<dbReference type="EMBL" id="JAVIIP010000001">
    <property type="protein sequence ID" value="MDX8536079.1"/>
    <property type="molecule type" value="Genomic_DNA"/>
</dbReference>
<dbReference type="Proteomes" id="UP001276564">
    <property type="component" value="Unassembled WGS sequence"/>
</dbReference>
<dbReference type="InterPro" id="IPR029063">
    <property type="entry name" value="SAM-dependent_MTases_sf"/>
</dbReference>
<reference evidence="13 14" key="1">
    <citation type="submission" date="2023-08" db="EMBL/GenBank/DDBJ databases">
        <title>Implementing the SeqCode for naming new Mesorhizobium species isolated from Vachellia karroo root nodules.</title>
        <authorList>
            <person name="Van Lill M."/>
        </authorList>
    </citation>
    <scope>NUCLEOTIDE SEQUENCE [LARGE SCALE GENOMIC DNA]</scope>
    <source>
        <strain evidence="13 14">VK4B</strain>
    </source>
</reference>
<accession>A0ABU5AFL7</accession>
<organism evidence="13 14">
    <name type="scientific">Mesorhizobium abyssinicae</name>
    <dbReference type="NCBI Taxonomy" id="1209958"/>
    <lineage>
        <taxon>Bacteria</taxon>
        <taxon>Pseudomonadati</taxon>
        <taxon>Pseudomonadota</taxon>
        <taxon>Alphaproteobacteria</taxon>
        <taxon>Hyphomicrobiales</taxon>
        <taxon>Phyllobacteriaceae</taxon>
        <taxon>Mesorhizobium</taxon>
    </lineage>
</organism>
<dbReference type="SUPFAM" id="SSF53335">
    <property type="entry name" value="S-adenosyl-L-methionine-dependent methyltransferases"/>
    <property type="match status" value="1"/>
</dbReference>